<evidence type="ECO:0000259" key="4">
    <source>
        <dbReference type="PROSITE" id="PS51918"/>
    </source>
</evidence>
<comment type="caution">
    <text evidence="5">The sequence shown here is derived from an EMBL/GenBank/DDBJ whole genome shotgun (WGS) entry which is preliminary data.</text>
</comment>
<name>A0ABV6DJR2_9BACL</name>
<dbReference type="PANTHER" id="PTHR43432:SF3">
    <property type="entry name" value="SLR0285 PROTEIN"/>
    <property type="match status" value="1"/>
</dbReference>
<dbReference type="InterPro" id="IPR058240">
    <property type="entry name" value="rSAM_sf"/>
</dbReference>
<dbReference type="CDD" id="cd01335">
    <property type="entry name" value="Radical_SAM"/>
    <property type="match status" value="1"/>
</dbReference>
<dbReference type="Gene3D" id="3.80.30.30">
    <property type="match status" value="1"/>
</dbReference>
<proteinExistence type="predicted"/>
<gene>
    <name evidence="5" type="ORF">ACFFK0_10325</name>
</gene>
<protein>
    <submittedName>
        <fullName evidence="5">Radical SAM protein</fullName>
    </submittedName>
</protein>
<evidence type="ECO:0000313" key="5">
    <source>
        <dbReference type="EMBL" id="MFC0212857.1"/>
    </source>
</evidence>
<keyword evidence="6" id="KW-1185">Reference proteome</keyword>
<dbReference type="SMART" id="SM00729">
    <property type="entry name" value="Elp3"/>
    <property type="match status" value="1"/>
</dbReference>
<dbReference type="InterPro" id="IPR040086">
    <property type="entry name" value="MJ0683-like"/>
</dbReference>
<dbReference type="InterPro" id="IPR006638">
    <property type="entry name" value="Elp3/MiaA/NifB-like_rSAM"/>
</dbReference>
<evidence type="ECO:0000313" key="6">
    <source>
        <dbReference type="Proteomes" id="UP001589776"/>
    </source>
</evidence>
<dbReference type="SUPFAM" id="SSF102114">
    <property type="entry name" value="Radical SAM enzymes"/>
    <property type="match status" value="1"/>
</dbReference>
<evidence type="ECO:0000256" key="2">
    <source>
        <dbReference type="ARBA" id="ARBA00023004"/>
    </source>
</evidence>
<dbReference type="PANTHER" id="PTHR43432">
    <property type="entry name" value="SLR0285 PROTEIN"/>
    <property type="match status" value="1"/>
</dbReference>
<keyword evidence="3" id="KW-0411">Iron-sulfur</keyword>
<dbReference type="SFLD" id="SFLDS00029">
    <property type="entry name" value="Radical_SAM"/>
    <property type="match status" value="1"/>
</dbReference>
<dbReference type="Proteomes" id="UP001589776">
    <property type="component" value="Unassembled WGS sequence"/>
</dbReference>
<dbReference type="EMBL" id="JBHLWN010000038">
    <property type="protein sequence ID" value="MFC0212857.1"/>
    <property type="molecule type" value="Genomic_DNA"/>
</dbReference>
<evidence type="ECO:0000256" key="3">
    <source>
        <dbReference type="ARBA" id="ARBA00023014"/>
    </source>
</evidence>
<dbReference type="Pfam" id="PF04055">
    <property type="entry name" value="Radical_SAM"/>
    <property type="match status" value="1"/>
</dbReference>
<sequence length="317" mass="35368">MAQKVHYEELPSKTILNQVTAPSMPFRWSINPYRGCQHGCSFCYARATHTFMGVAADDTFQNHIFLKSNAAEALTEQLDKLARGKGGLSRLGQVAIGTATDPYQQAEGNARLTRSCLEVLAKYGVPVSITTRSPLILRDLDVLKNLPAVTVNISLNTLDKTVWRSMEPSTPSPKQRLETIAALVEADIQAGIFMAPILPYLTDAAEDLEELIHEGARHQAKFMMSSFLRLSTQEVKVWFFQTLRDRFPHLVSKYAALYQSSAYAPSSYREPLKSLINDLLKRYGLNDVEAFRRLPTAGDVPAPQISENDPVQLSFSF</sequence>
<reference evidence="5 6" key="1">
    <citation type="submission" date="2024-09" db="EMBL/GenBank/DDBJ databases">
        <authorList>
            <person name="Sun Q."/>
            <person name="Mori K."/>
        </authorList>
    </citation>
    <scope>NUCLEOTIDE SEQUENCE [LARGE SCALE GENOMIC DNA]</scope>
    <source>
        <strain evidence="5 6">CCM 7759</strain>
    </source>
</reference>
<dbReference type="PROSITE" id="PS51918">
    <property type="entry name" value="RADICAL_SAM"/>
    <property type="match status" value="1"/>
</dbReference>
<keyword evidence="1" id="KW-0479">Metal-binding</keyword>
<dbReference type="SFLD" id="SFLDG01084">
    <property type="entry name" value="Uncharacterised_Radical_SAM_Su"/>
    <property type="match status" value="1"/>
</dbReference>
<dbReference type="RefSeq" id="WP_377470078.1">
    <property type="nucleotide sequence ID" value="NZ_JBHLWN010000038.1"/>
</dbReference>
<keyword evidence="2" id="KW-0408">Iron</keyword>
<evidence type="ECO:0000256" key="1">
    <source>
        <dbReference type="ARBA" id="ARBA00022723"/>
    </source>
</evidence>
<dbReference type="InterPro" id="IPR007197">
    <property type="entry name" value="rSAM"/>
</dbReference>
<feature type="domain" description="Radical SAM core" evidence="4">
    <location>
        <begin position="22"/>
        <end position="260"/>
    </location>
</feature>
<organism evidence="5 6">
    <name type="scientific">Paenibacillus chartarius</name>
    <dbReference type="NCBI Taxonomy" id="747481"/>
    <lineage>
        <taxon>Bacteria</taxon>
        <taxon>Bacillati</taxon>
        <taxon>Bacillota</taxon>
        <taxon>Bacilli</taxon>
        <taxon>Bacillales</taxon>
        <taxon>Paenibacillaceae</taxon>
        <taxon>Paenibacillus</taxon>
    </lineage>
</organism>
<accession>A0ABV6DJR2</accession>